<feature type="compositionally biased region" description="Basic and acidic residues" evidence="3">
    <location>
        <begin position="293"/>
        <end position="305"/>
    </location>
</feature>
<dbReference type="EMBL" id="GG698802">
    <property type="protein sequence ID" value="EEU31177.1"/>
    <property type="molecule type" value="Genomic_DNA"/>
</dbReference>
<organism evidence="5 6">
    <name type="scientific">Limosilactobacillus coleohominis 101-4-CHN</name>
    <dbReference type="NCBI Taxonomy" id="575594"/>
    <lineage>
        <taxon>Bacteria</taxon>
        <taxon>Bacillati</taxon>
        <taxon>Bacillota</taxon>
        <taxon>Bacilli</taxon>
        <taxon>Lactobacillales</taxon>
        <taxon>Lactobacillaceae</taxon>
        <taxon>Limosilactobacillus</taxon>
    </lineage>
</organism>
<comment type="similarity">
    <text evidence="1">Belongs to the glycosyl hydrolase 73 family.</text>
</comment>
<feature type="region of interest" description="Disordered" evidence="3">
    <location>
        <begin position="99"/>
        <end position="137"/>
    </location>
</feature>
<evidence type="ECO:0000256" key="1">
    <source>
        <dbReference type="ARBA" id="ARBA00010266"/>
    </source>
</evidence>
<evidence type="ECO:0000256" key="3">
    <source>
        <dbReference type="SAM" id="MobiDB-lite"/>
    </source>
</evidence>
<dbReference type="Gene3D" id="4.10.80.30">
    <property type="entry name" value="DNA polymerase, domain 6"/>
    <property type="match status" value="1"/>
</dbReference>
<feature type="compositionally biased region" description="Polar residues" evidence="3">
    <location>
        <begin position="99"/>
        <end position="117"/>
    </location>
</feature>
<evidence type="ECO:0000313" key="5">
    <source>
        <dbReference type="EMBL" id="EEU31177.1"/>
    </source>
</evidence>
<dbReference type="Proteomes" id="UP000003987">
    <property type="component" value="Unassembled WGS sequence"/>
</dbReference>
<dbReference type="GO" id="GO:0004040">
    <property type="term" value="F:amidase activity"/>
    <property type="evidence" value="ECO:0007669"/>
    <property type="project" value="InterPro"/>
</dbReference>
<keyword evidence="2" id="KW-0378">Hydrolase</keyword>
<dbReference type="eggNOG" id="COG1705">
    <property type="taxonomic scope" value="Bacteria"/>
</dbReference>
<dbReference type="STRING" id="575594.HMPREF0501_00582"/>
<dbReference type="Pfam" id="PF01832">
    <property type="entry name" value="Glucosaminidase"/>
    <property type="match status" value="1"/>
</dbReference>
<gene>
    <name evidence="5" type="ORF">HMPREF0501_00582</name>
</gene>
<dbReference type="PANTHER" id="PTHR33308:SF9">
    <property type="entry name" value="PEPTIDOGLYCAN HYDROLASE FLGJ"/>
    <property type="match status" value="1"/>
</dbReference>
<accession>C7XTK4</accession>
<dbReference type="AlphaFoldDB" id="C7XTK4"/>
<dbReference type="HOGENOM" id="CLU_803603_0_0_9"/>
<dbReference type="PANTHER" id="PTHR33308">
    <property type="entry name" value="PEPTIDOGLYCAN HYDROLASE FLGJ"/>
    <property type="match status" value="1"/>
</dbReference>
<evidence type="ECO:0000313" key="6">
    <source>
        <dbReference type="Proteomes" id="UP000003987"/>
    </source>
</evidence>
<feature type="region of interest" description="Disordered" evidence="3">
    <location>
        <begin position="293"/>
        <end position="317"/>
    </location>
</feature>
<evidence type="ECO:0000259" key="4">
    <source>
        <dbReference type="SMART" id="SM00047"/>
    </source>
</evidence>
<dbReference type="PRINTS" id="PR01002">
    <property type="entry name" value="FLGFLGJ"/>
</dbReference>
<dbReference type="SMART" id="SM00047">
    <property type="entry name" value="LYZ2"/>
    <property type="match status" value="1"/>
</dbReference>
<evidence type="ECO:0000256" key="2">
    <source>
        <dbReference type="ARBA" id="ARBA00022801"/>
    </source>
</evidence>
<name>C7XTK4_9LACO</name>
<keyword evidence="6" id="KW-1185">Reference proteome</keyword>
<dbReference type="InterPro" id="IPR051056">
    <property type="entry name" value="Glycosyl_Hydrolase_73"/>
</dbReference>
<protein>
    <submittedName>
        <fullName evidence="5">Mannosyl-glycoprotein endo-beta-N-acetylglucosaminidase</fullName>
    </submittedName>
</protein>
<sequence length="345" mass="39351">MIFSNLFLYFCRLYNTGGKNMKNYILRIIVTSTLLSTSTNPVLASVNYSPNECEQLAGAIITGARPPLSDDEMNQLDPETVNRLAGCLKAKHSNLTAVISSSDSGEQPQTREPNQIKQVKEHQEENTNGPVARQPLSKNEQDFINLIAPDAQKIAQEHDLFASVMIAQAILESDWGRSDLARTHYNLFGIKGSYHGQSTTMPTQEHRMGCDLTEQHVFRKYPSVMESLQDYAMVLDQEIYEQVHKRHCLDYQTATRALNQKYATDPRYHQKLDHLIQAYDLTKYDQIPEKKEQFKNSQPIDEKHKMTAKQPVRRQKTTKRKGIIIPLIGGISSVGVVELFKRWVK</sequence>
<dbReference type="Gene3D" id="1.10.530.10">
    <property type="match status" value="1"/>
</dbReference>
<feature type="domain" description="Mannosyl-glycoprotein endo-beta-N-acetylglucosamidase-like" evidence="4">
    <location>
        <begin position="133"/>
        <end position="285"/>
    </location>
</feature>
<dbReference type="InterPro" id="IPR002901">
    <property type="entry name" value="MGlyc_endo_b_GlcNAc-like_dom"/>
</dbReference>
<proteinExistence type="inferred from homology"/>
<reference evidence="5 6" key="1">
    <citation type="submission" date="2009-06" db="EMBL/GenBank/DDBJ databases">
        <title>The Genome Sequence of Lactobacillus coleohominis strain 101-4-CHN.</title>
        <authorList>
            <consortium name="The Broad Institute Genome Sequencing Platform"/>
            <person name="Ward D."/>
            <person name="Young S.K."/>
            <person name="Zeng Q."/>
            <person name="Koehrsen M."/>
            <person name="Alvarado L."/>
            <person name="Berlin A."/>
            <person name="Borenstein D."/>
            <person name="Chen Z."/>
            <person name="Engels R."/>
            <person name="Freedman E."/>
            <person name="Gellesch M."/>
            <person name="Goldberg J."/>
            <person name="Griggs A."/>
            <person name="Gujja S."/>
            <person name="Heiman D."/>
            <person name="Hepburn T."/>
            <person name="Howarth C."/>
            <person name="Jen D."/>
            <person name="Larson L."/>
            <person name="Lewis B."/>
            <person name="Mehta T."/>
            <person name="Park D."/>
            <person name="Pearson M."/>
            <person name="Roberts A."/>
            <person name="Saif S."/>
            <person name="Shea T."/>
            <person name="Shenoy N."/>
            <person name="Sisk P."/>
            <person name="Stolte C."/>
            <person name="Sykes S."/>
            <person name="Walk T."/>
            <person name="White J."/>
            <person name="Yandava C."/>
            <person name="Liu Y."/>
            <person name="Xu Q."/>
            <person name="Lander E."/>
            <person name="Nusbaum C."/>
            <person name="Galagan J."/>
            <person name="Birren B."/>
        </authorList>
    </citation>
    <scope>NUCLEOTIDE SEQUENCE [LARGE SCALE GENOMIC DNA]</scope>
    <source>
        <strain evidence="5 6">101-4-CHN</strain>
    </source>
</reference>